<sequence length="78" mass="9218">MQPSQATQGKLHGFRLMSTVPTSKAYARCFNQWIEDPEHQTCPMCRREILTRVRSYCRVKKPCRRMVPPELVALRHME</sequence>
<dbReference type="AlphaFoldDB" id="A0A3P3YDF4"/>
<evidence type="ECO:0000313" key="2">
    <source>
        <dbReference type="Proteomes" id="UP000290189"/>
    </source>
</evidence>
<dbReference type="EMBL" id="OVEO01000009">
    <property type="protein sequence ID" value="SPQ98162.1"/>
    <property type="molecule type" value="Genomic_DNA"/>
</dbReference>
<accession>A0A3P3YDF4</accession>
<reference evidence="1 2" key="1">
    <citation type="submission" date="2018-03" db="EMBL/GenBank/DDBJ databases">
        <authorList>
            <person name="Fogelqvist J."/>
        </authorList>
    </citation>
    <scope>NUCLEOTIDE SEQUENCE [LARGE SCALE GENOMIC DNA]</scope>
</reference>
<proteinExistence type="predicted"/>
<name>A0A3P3YDF4_PLABS</name>
<keyword evidence="1" id="KW-0496">Mitochondrion</keyword>
<geneLocation type="mitochondrion" evidence="1"/>
<protein>
    <submittedName>
        <fullName evidence="1">Uncharacterized protein</fullName>
    </submittedName>
</protein>
<dbReference type="Proteomes" id="UP000290189">
    <property type="component" value="Unassembled WGS sequence"/>
</dbReference>
<gene>
    <name evidence="1" type="ORF">PLBR_LOCUS5377</name>
</gene>
<organism evidence="1 2">
    <name type="scientific">Plasmodiophora brassicae</name>
    <name type="common">Clubroot disease agent</name>
    <dbReference type="NCBI Taxonomy" id="37360"/>
    <lineage>
        <taxon>Eukaryota</taxon>
        <taxon>Sar</taxon>
        <taxon>Rhizaria</taxon>
        <taxon>Endomyxa</taxon>
        <taxon>Phytomyxea</taxon>
        <taxon>Plasmodiophorida</taxon>
        <taxon>Plasmodiophoridae</taxon>
        <taxon>Plasmodiophora</taxon>
    </lineage>
</organism>
<evidence type="ECO:0000313" key="1">
    <source>
        <dbReference type="EMBL" id="SPQ98162.1"/>
    </source>
</evidence>